<evidence type="ECO:0000313" key="11">
    <source>
        <dbReference type="EMBL" id="CEI83347.1"/>
    </source>
</evidence>
<sequence length="174" mass="19617">MTMTIEKENDFYFREPAKDDGAAVWELIKATKVLDLNSSYSYLMWCDIFSGTSIIAEKNGKTLGFISGYKNPNNPNKLFIWQVAVDASARGNGLATKMLRQLLKREACKKIDYVEATVSPSNQPSQSLFKGLAKKLDTECHISDCYVTDDFPDEEEEHEDELLFTIGPIATENK</sequence>
<dbReference type="CDD" id="cd04301">
    <property type="entry name" value="NAT_SF"/>
    <property type="match status" value="1"/>
</dbReference>
<name>A0A0A1MV84_9BACI</name>
<dbReference type="OrthoDB" id="2436196at2"/>
<dbReference type="STRING" id="545501.BN997_03253"/>
<dbReference type="NCBIfam" id="TIGR02406">
    <property type="entry name" value="ectoine_EctA"/>
    <property type="match status" value="1"/>
</dbReference>
<dbReference type="Proteomes" id="UP000040453">
    <property type="component" value="Unassembled WGS sequence"/>
</dbReference>
<keyword evidence="7 9" id="KW-0012">Acyltransferase</keyword>
<accession>A0A0A1MV84</accession>
<dbReference type="UniPathway" id="UPA00067">
    <property type="reaction ID" value="UER00122"/>
</dbReference>
<evidence type="ECO:0000256" key="7">
    <source>
        <dbReference type="ARBA" id="ARBA00023315"/>
    </source>
</evidence>
<reference evidence="11 12" key="1">
    <citation type="submission" date="2014-11" db="EMBL/GenBank/DDBJ databases">
        <authorList>
            <person name="Urmite Genomes Urmite Genomes"/>
        </authorList>
    </citation>
    <scope>NUCLEOTIDE SEQUENCE [LARGE SCALE GENOMIC DNA]</scope>
    <source>
        <strain evidence="11 12">Oc5</strain>
    </source>
</reference>
<keyword evidence="12" id="KW-1185">Reference proteome</keyword>
<organism evidence="11 12">
    <name type="scientific">Oceanobacillus oncorhynchi</name>
    <dbReference type="NCBI Taxonomy" id="545501"/>
    <lineage>
        <taxon>Bacteria</taxon>
        <taxon>Bacillati</taxon>
        <taxon>Bacillota</taxon>
        <taxon>Bacilli</taxon>
        <taxon>Bacillales</taxon>
        <taxon>Bacillaceae</taxon>
        <taxon>Oceanobacillus</taxon>
    </lineage>
</organism>
<feature type="domain" description="N-acetyltransferase" evidence="10">
    <location>
        <begin position="11"/>
        <end position="152"/>
    </location>
</feature>
<dbReference type="SUPFAM" id="SSF55729">
    <property type="entry name" value="Acyl-CoA N-acyltransferases (Nat)"/>
    <property type="match status" value="1"/>
</dbReference>
<dbReference type="Gene3D" id="3.40.630.30">
    <property type="match status" value="1"/>
</dbReference>
<dbReference type="AlphaFoldDB" id="A0A0A1MV84"/>
<proteinExistence type="inferred from homology"/>
<evidence type="ECO:0000313" key="12">
    <source>
        <dbReference type="Proteomes" id="UP000040453"/>
    </source>
</evidence>
<comment type="function">
    <text evidence="1 9">Catalyzes the acetylation of L-2,4-diaminobutyrate (DABA) to gamma-N-acetyl-alpha,gamma-diaminobutyric acid (ADABA) with acetyl coenzyme A.</text>
</comment>
<evidence type="ECO:0000256" key="3">
    <source>
        <dbReference type="ARBA" id="ARBA00010712"/>
    </source>
</evidence>
<evidence type="ECO:0000259" key="10">
    <source>
        <dbReference type="PROSITE" id="PS51186"/>
    </source>
</evidence>
<comment type="pathway">
    <text evidence="2 9">Amine and polyamine biosynthesis; ectoine biosynthesis; L-ectoine from L-aspartate 4-semialdehyde: step 2/3.</text>
</comment>
<comment type="catalytic activity">
    <reaction evidence="8 9">
        <text>L-2,4-diaminobutanoate + acetyl-CoA = (2S)-4-acetamido-2-aminobutanoate + CoA + H(+)</text>
        <dbReference type="Rhea" id="RHEA:16901"/>
        <dbReference type="ChEBI" id="CHEBI:15378"/>
        <dbReference type="ChEBI" id="CHEBI:57287"/>
        <dbReference type="ChEBI" id="CHEBI:57288"/>
        <dbReference type="ChEBI" id="CHEBI:58761"/>
        <dbReference type="ChEBI" id="CHEBI:58929"/>
        <dbReference type="EC" id="2.3.1.178"/>
    </reaction>
</comment>
<dbReference type="InterPro" id="IPR000182">
    <property type="entry name" value="GNAT_dom"/>
</dbReference>
<comment type="similarity">
    <text evidence="3 9">Belongs to the acetyltransferase family. EctA subfamily.</text>
</comment>
<keyword evidence="6 9" id="KW-0808">Transferase</keyword>
<dbReference type="EC" id="2.3.1.178" evidence="4 9"/>
<evidence type="ECO:0000256" key="9">
    <source>
        <dbReference type="RuleBase" id="RU365045"/>
    </source>
</evidence>
<evidence type="ECO:0000256" key="8">
    <source>
        <dbReference type="ARBA" id="ARBA00048924"/>
    </source>
</evidence>
<dbReference type="EMBL" id="CDGG01000001">
    <property type="protein sequence ID" value="CEI83347.1"/>
    <property type="molecule type" value="Genomic_DNA"/>
</dbReference>
<evidence type="ECO:0000256" key="2">
    <source>
        <dbReference type="ARBA" id="ARBA00004978"/>
    </source>
</evidence>
<evidence type="ECO:0000256" key="4">
    <source>
        <dbReference type="ARBA" id="ARBA00012355"/>
    </source>
</evidence>
<dbReference type="PROSITE" id="PS51186">
    <property type="entry name" value="GNAT"/>
    <property type="match status" value="1"/>
</dbReference>
<dbReference type="InterPro" id="IPR016181">
    <property type="entry name" value="Acyl_CoA_acyltransferase"/>
</dbReference>
<evidence type="ECO:0000256" key="5">
    <source>
        <dbReference type="ARBA" id="ARBA00017935"/>
    </source>
</evidence>
<evidence type="ECO:0000256" key="1">
    <source>
        <dbReference type="ARBA" id="ARBA00003741"/>
    </source>
</evidence>
<evidence type="ECO:0000256" key="6">
    <source>
        <dbReference type="ARBA" id="ARBA00022679"/>
    </source>
</evidence>
<dbReference type="GO" id="GO:0019491">
    <property type="term" value="P:ectoine biosynthetic process"/>
    <property type="evidence" value="ECO:0007669"/>
    <property type="project" value="UniProtKB-UniPathway"/>
</dbReference>
<dbReference type="GO" id="GO:0033816">
    <property type="term" value="F:diaminobutyrate acetyltransferase activity"/>
    <property type="evidence" value="ECO:0007669"/>
    <property type="project" value="UniProtKB-EC"/>
</dbReference>
<dbReference type="InterPro" id="IPR012772">
    <property type="entry name" value="Ectoine_EctA"/>
</dbReference>
<dbReference type="Pfam" id="PF00583">
    <property type="entry name" value="Acetyltransf_1"/>
    <property type="match status" value="1"/>
</dbReference>
<gene>
    <name evidence="9 11" type="primary">ectA</name>
    <name evidence="11" type="ORF">BN997_03253</name>
</gene>
<protein>
    <recommendedName>
        <fullName evidence="5 9">L-2,4-diaminobutyric acid acetyltransferase</fullName>
        <shortName evidence="9">DABA acetyltransferase</shortName>
        <ecNumber evidence="4 9">2.3.1.178</ecNumber>
    </recommendedName>
</protein>